<dbReference type="AlphaFoldDB" id="A0AAV2SY40"/>
<accession>A0AAV2SY40</accession>
<gene>
    <name evidence="1" type="ORF">MNOR_LOCUS41741</name>
</gene>
<evidence type="ECO:0000313" key="1">
    <source>
        <dbReference type="EMBL" id="CAL4250846.1"/>
    </source>
</evidence>
<dbReference type="EMBL" id="CAXKWB010167670">
    <property type="protein sequence ID" value="CAL4250846.1"/>
    <property type="molecule type" value="Genomic_DNA"/>
</dbReference>
<evidence type="ECO:0008006" key="3">
    <source>
        <dbReference type="Google" id="ProtNLM"/>
    </source>
</evidence>
<organism evidence="1 2">
    <name type="scientific">Meganyctiphanes norvegica</name>
    <name type="common">Northern krill</name>
    <name type="synonym">Thysanopoda norvegica</name>
    <dbReference type="NCBI Taxonomy" id="48144"/>
    <lineage>
        <taxon>Eukaryota</taxon>
        <taxon>Metazoa</taxon>
        <taxon>Ecdysozoa</taxon>
        <taxon>Arthropoda</taxon>
        <taxon>Crustacea</taxon>
        <taxon>Multicrustacea</taxon>
        <taxon>Malacostraca</taxon>
        <taxon>Eumalacostraca</taxon>
        <taxon>Eucarida</taxon>
        <taxon>Euphausiacea</taxon>
        <taxon>Euphausiidae</taxon>
        <taxon>Meganyctiphanes</taxon>
    </lineage>
</organism>
<evidence type="ECO:0000313" key="2">
    <source>
        <dbReference type="Proteomes" id="UP001497623"/>
    </source>
</evidence>
<comment type="caution">
    <text evidence="1">The sequence shown here is derived from an EMBL/GenBank/DDBJ whole genome shotgun (WGS) entry which is preliminary data.</text>
</comment>
<dbReference type="Proteomes" id="UP001497623">
    <property type="component" value="Unassembled WGS sequence"/>
</dbReference>
<sequence length="109" mass="12642">MALLHRTGGLIASRCVTLHQIKLKSIKGEANNVNPETVETFRAGIATTLPQRYAPEDIFNCDEAGLFRCTYRWNGKSWMRSDLFTQWLIKWNRKFWTMHPVIPTLHSAH</sequence>
<proteinExistence type="predicted"/>
<name>A0AAV2SY40_MEGNR</name>
<keyword evidence="2" id="KW-1185">Reference proteome</keyword>
<reference evidence="1 2" key="1">
    <citation type="submission" date="2024-05" db="EMBL/GenBank/DDBJ databases">
        <authorList>
            <person name="Wallberg A."/>
        </authorList>
    </citation>
    <scope>NUCLEOTIDE SEQUENCE [LARGE SCALE GENOMIC DNA]</scope>
</reference>
<protein>
    <recommendedName>
        <fullName evidence="3">Transposase</fullName>
    </recommendedName>
</protein>